<dbReference type="InterPro" id="IPR000742">
    <property type="entry name" value="EGF"/>
</dbReference>
<dbReference type="PROSITE" id="PS01187">
    <property type="entry name" value="EGF_CA"/>
    <property type="match status" value="1"/>
</dbReference>
<evidence type="ECO:0000256" key="5">
    <source>
        <dbReference type="SAM" id="Phobius"/>
    </source>
</evidence>
<reference evidence="7" key="2">
    <citation type="submission" date="2020-11" db="EMBL/GenBank/DDBJ databases">
        <authorList>
            <person name="McCartney M.A."/>
            <person name="Auch B."/>
            <person name="Kono T."/>
            <person name="Mallez S."/>
            <person name="Becker A."/>
            <person name="Gohl D.M."/>
            <person name="Silverstein K.A.T."/>
            <person name="Koren S."/>
            <person name="Bechman K.B."/>
            <person name="Herman A."/>
            <person name="Abrahante J.E."/>
            <person name="Garbe J."/>
        </authorList>
    </citation>
    <scope>NUCLEOTIDE SEQUENCE</scope>
    <source>
        <strain evidence="7">Duluth1</strain>
        <tissue evidence="7">Whole animal</tissue>
    </source>
</reference>
<name>A0A9D4C5F0_DREPO</name>
<evidence type="ECO:0000259" key="6">
    <source>
        <dbReference type="PROSITE" id="PS50026"/>
    </source>
</evidence>
<feature type="transmembrane region" description="Helical" evidence="5">
    <location>
        <begin position="201"/>
        <end position="225"/>
    </location>
</feature>
<dbReference type="FunFam" id="2.10.25.10:FF:000240">
    <property type="entry name" value="Vitamin K-dependent protein S"/>
    <property type="match status" value="1"/>
</dbReference>
<reference evidence="7" key="1">
    <citation type="journal article" date="2019" name="bioRxiv">
        <title>The Genome of the Zebra Mussel, Dreissena polymorpha: A Resource for Invasive Species Research.</title>
        <authorList>
            <person name="McCartney M.A."/>
            <person name="Auch B."/>
            <person name="Kono T."/>
            <person name="Mallez S."/>
            <person name="Zhang Y."/>
            <person name="Obille A."/>
            <person name="Becker A."/>
            <person name="Abrahante J.E."/>
            <person name="Garbe J."/>
            <person name="Badalamenti J.P."/>
            <person name="Herman A."/>
            <person name="Mangelson H."/>
            <person name="Liachko I."/>
            <person name="Sullivan S."/>
            <person name="Sone E.D."/>
            <person name="Koren S."/>
            <person name="Silverstein K.A.T."/>
            <person name="Beckman K.B."/>
            <person name="Gohl D.M."/>
        </authorList>
    </citation>
    <scope>NUCLEOTIDE SEQUENCE</scope>
    <source>
        <strain evidence="7">Duluth1</strain>
        <tissue evidence="7">Whole animal</tissue>
    </source>
</reference>
<dbReference type="PROSITE" id="PS00022">
    <property type="entry name" value="EGF_1"/>
    <property type="match status" value="1"/>
</dbReference>
<dbReference type="SMART" id="SM00181">
    <property type="entry name" value="EGF"/>
    <property type="match status" value="3"/>
</dbReference>
<evidence type="ECO:0000256" key="4">
    <source>
        <dbReference type="PROSITE-ProRule" id="PRU00076"/>
    </source>
</evidence>
<dbReference type="PROSITE" id="PS00010">
    <property type="entry name" value="ASX_HYDROXYL"/>
    <property type="match status" value="1"/>
</dbReference>
<feature type="domain" description="EGF-like" evidence="6">
    <location>
        <begin position="94"/>
        <end position="134"/>
    </location>
</feature>
<dbReference type="PANTHER" id="PTHR24034">
    <property type="entry name" value="EGF-LIKE DOMAIN-CONTAINING PROTEIN"/>
    <property type="match status" value="1"/>
</dbReference>
<comment type="caution">
    <text evidence="4">Lacks conserved residue(s) required for the propagation of feature annotation.</text>
</comment>
<dbReference type="AlphaFoldDB" id="A0A9D4C5F0"/>
<sequence>MSDVAYDCNTYKQKEEVTVGWCWDITKLFRCKESSWKPVYELGLCSRKKCCPGYQGPSCEPVCFDPIGCPNGGICKAPGICECKPGFIGNQCDDINECDKLNGGCSHECTNTPGSYRCSCPEGFNMATNMLTCIEIRTTTLSPPPGACTLNNGNCSDTCVETNNGSRHCYCPKGYEISENGTTCKVMDLLPSVIDSTKDNFLLDVILMLSLSLITLLLLLVMCCFRRKSFDWHVKLTSSMTYLVRNVKQRWGDWRKSKKPMYEKIRTVQEEYEHDNGQNSDLKRQLITNEDICNI</sequence>
<dbReference type="EMBL" id="JAIWYP010000013">
    <property type="protein sequence ID" value="KAH3717373.1"/>
    <property type="molecule type" value="Genomic_DNA"/>
</dbReference>
<dbReference type="PANTHER" id="PTHR24034:SF89">
    <property type="entry name" value="COMPLEMENT COMPONENT C1Q RECEPTOR"/>
    <property type="match status" value="1"/>
</dbReference>
<dbReference type="GO" id="GO:0005509">
    <property type="term" value="F:calcium ion binding"/>
    <property type="evidence" value="ECO:0007669"/>
    <property type="project" value="InterPro"/>
</dbReference>
<keyword evidence="5" id="KW-1133">Transmembrane helix</keyword>
<dbReference type="InterPro" id="IPR009030">
    <property type="entry name" value="Growth_fac_rcpt_cys_sf"/>
</dbReference>
<dbReference type="SMART" id="SM00179">
    <property type="entry name" value="EGF_CA"/>
    <property type="match status" value="1"/>
</dbReference>
<gene>
    <name evidence="7" type="ORF">DPMN_060159</name>
</gene>
<keyword evidence="8" id="KW-1185">Reference proteome</keyword>
<evidence type="ECO:0000256" key="1">
    <source>
        <dbReference type="ARBA" id="ARBA00022536"/>
    </source>
</evidence>
<evidence type="ECO:0000313" key="7">
    <source>
        <dbReference type="EMBL" id="KAH3717373.1"/>
    </source>
</evidence>
<dbReference type="SUPFAM" id="SSF57184">
    <property type="entry name" value="Growth factor receptor domain"/>
    <property type="match status" value="1"/>
</dbReference>
<accession>A0A9D4C5F0</accession>
<dbReference type="Pfam" id="PF14670">
    <property type="entry name" value="FXa_inhibition"/>
    <property type="match status" value="2"/>
</dbReference>
<organism evidence="7 8">
    <name type="scientific">Dreissena polymorpha</name>
    <name type="common">Zebra mussel</name>
    <name type="synonym">Mytilus polymorpha</name>
    <dbReference type="NCBI Taxonomy" id="45954"/>
    <lineage>
        <taxon>Eukaryota</taxon>
        <taxon>Metazoa</taxon>
        <taxon>Spiralia</taxon>
        <taxon>Lophotrochozoa</taxon>
        <taxon>Mollusca</taxon>
        <taxon>Bivalvia</taxon>
        <taxon>Autobranchia</taxon>
        <taxon>Heteroconchia</taxon>
        <taxon>Euheterodonta</taxon>
        <taxon>Imparidentia</taxon>
        <taxon>Neoheterodontei</taxon>
        <taxon>Myida</taxon>
        <taxon>Dreissenoidea</taxon>
        <taxon>Dreissenidae</taxon>
        <taxon>Dreissena</taxon>
    </lineage>
</organism>
<comment type="caution">
    <text evidence="7">The sequence shown here is derived from an EMBL/GenBank/DDBJ whole genome shotgun (WGS) entry which is preliminary data.</text>
</comment>
<keyword evidence="2" id="KW-0677">Repeat</keyword>
<dbReference type="InterPro" id="IPR050751">
    <property type="entry name" value="ECM_structural_protein"/>
</dbReference>
<keyword evidence="3" id="KW-1015">Disulfide bond</keyword>
<evidence type="ECO:0000313" key="8">
    <source>
        <dbReference type="Proteomes" id="UP000828390"/>
    </source>
</evidence>
<dbReference type="PROSITE" id="PS01186">
    <property type="entry name" value="EGF_2"/>
    <property type="match status" value="2"/>
</dbReference>
<dbReference type="Proteomes" id="UP000828390">
    <property type="component" value="Unassembled WGS sequence"/>
</dbReference>
<keyword evidence="5" id="KW-0472">Membrane</keyword>
<evidence type="ECO:0000256" key="2">
    <source>
        <dbReference type="ARBA" id="ARBA00022737"/>
    </source>
</evidence>
<dbReference type="InterPro" id="IPR001881">
    <property type="entry name" value="EGF-like_Ca-bd_dom"/>
</dbReference>
<keyword evidence="5" id="KW-0812">Transmembrane</keyword>
<proteinExistence type="predicted"/>
<dbReference type="Gene3D" id="2.10.25.10">
    <property type="entry name" value="Laminin"/>
    <property type="match status" value="3"/>
</dbReference>
<protein>
    <recommendedName>
        <fullName evidence="6">EGF-like domain-containing protein</fullName>
    </recommendedName>
</protein>
<dbReference type="InterPro" id="IPR018097">
    <property type="entry name" value="EGF_Ca-bd_CS"/>
</dbReference>
<keyword evidence="1 4" id="KW-0245">EGF-like domain</keyword>
<evidence type="ECO:0000256" key="3">
    <source>
        <dbReference type="ARBA" id="ARBA00023157"/>
    </source>
</evidence>
<dbReference type="PROSITE" id="PS50026">
    <property type="entry name" value="EGF_3"/>
    <property type="match status" value="1"/>
</dbReference>
<dbReference type="InterPro" id="IPR000152">
    <property type="entry name" value="EGF-type_Asp/Asn_hydroxyl_site"/>
</dbReference>